<dbReference type="Gene3D" id="3.80.10.10">
    <property type="entry name" value="Ribonuclease Inhibitor"/>
    <property type="match status" value="3"/>
</dbReference>
<dbReference type="GO" id="GO:0019005">
    <property type="term" value="C:SCF ubiquitin ligase complex"/>
    <property type="evidence" value="ECO:0007669"/>
    <property type="project" value="TreeGrafter"/>
</dbReference>
<dbReference type="InterPro" id="IPR006553">
    <property type="entry name" value="Leu-rich_rpt_Cys-con_subtyp"/>
</dbReference>
<reference evidence="3" key="1">
    <citation type="submission" date="2020-12" db="EMBL/GenBank/DDBJ databases">
        <authorList>
            <person name="Iha C."/>
        </authorList>
    </citation>
    <scope>NUCLEOTIDE SEQUENCE</scope>
</reference>
<evidence type="ECO:0000313" key="3">
    <source>
        <dbReference type="EMBL" id="CAD7697455.1"/>
    </source>
</evidence>
<dbReference type="SUPFAM" id="SSF52047">
    <property type="entry name" value="RNI-like"/>
    <property type="match status" value="1"/>
</dbReference>
<dbReference type="EMBL" id="CAJHUC010000661">
    <property type="protein sequence ID" value="CAD7697455.1"/>
    <property type="molecule type" value="Genomic_DNA"/>
</dbReference>
<protein>
    <recommendedName>
        <fullName evidence="2">F-box/LRR-repeat protein 15-like leucin rich repeat domain-containing protein</fullName>
    </recommendedName>
</protein>
<dbReference type="AlphaFoldDB" id="A0A8S1IRB2"/>
<sequence length="364" mass="39292">MMVHFFDLNLRHSAKFGWRLDSVAHCFTALERLTLTDPVKSDLPSLSSFSRLSHLAIEGGTFGTGDAVLLGQMTNLSCLELIRCSGIRYDLRLSSLVGLTRLQLWHCDVVLDHSIAGLAMLPALTDVSLSGSGISNVGISRLAAITGLAKVAVSPRYNLVHRAVTDNGARFLAEMTNLEVLDISDCQGISNYGVALLKGLTNLTELHLPTGVSDAGLEALGALTAVTHIALPDELSDDGFRFLSHFPKLSKVSVTLSRSVSCTTVKSIADLECLVDLSILSKSCITRDGFDALSALTVLTALNIGPVGGDWNFQSHYELTDMDSMAALTNLRTLTLWHPSRMSVDINFMAMLTGLTRLRISPIY</sequence>
<keyword evidence="4" id="KW-1185">Reference proteome</keyword>
<evidence type="ECO:0000313" key="4">
    <source>
        <dbReference type="Proteomes" id="UP000708148"/>
    </source>
</evidence>
<feature type="domain" description="F-box/LRR-repeat protein 15-like leucin rich repeat" evidence="2">
    <location>
        <begin position="163"/>
        <end position="223"/>
    </location>
</feature>
<dbReference type="SMART" id="SM00367">
    <property type="entry name" value="LRR_CC"/>
    <property type="match status" value="4"/>
</dbReference>
<gene>
    <name evidence="3" type="ORF">OSTQU699_LOCUS2816</name>
</gene>
<dbReference type="OrthoDB" id="567075at2759"/>
<dbReference type="Proteomes" id="UP000708148">
    <property type="component" value="Unassembled WGS sequence"/>
</dbReference>
<dbReference type="PANTHER" id="PTHR13318">
    <property type="entry name" value="PARTNER OF PAIRED, ISOFORM B-RELATED"/>
    <property type="match status" value="1"/>
</dbReference>
<dbReference type="GO" id="GO:0031146">
    <property type="term" value="P:SCF-dependent proteasomal ubiquitin-dependent protein catabolic process"/>
    <property type="evidence" value="ECO:0007669"/>
    <property type="project" value="TreeGrafter"/>
</dbReference>
<organism evidence="3 4">
    <name type="scientific">Ostreobium quekettii</name>
    <dbReference type="NCBI Taxonomy" id="121088"/>
    <lineage>
        <taxon>Eukaryota</taxon>
        <taxon>Viridiplantae</taxon>
        <taxon>Chlorophyta</taxon>
        <taxon>core chlorophytes</taxon>
        <taxon>Ulvophyceae</taxon>
        <taxon>TCBD clade</taxon>
        <taxon>Bryopsidales</taxon>
        <taxon>Ostreobineae</taxon>
        <taxon>Ostreobiaceae</taxon>
        <taxon>Ostreobium</taxon>
    </lineage>
</organism>
<proteinExistence type="predicted"/>
<evidence type="ECO:0000256" key="1">
    <source>
        <dbReference type="ARBA" id="ARBA00004430"/>
    </source>
</evidence>
<comment type="subcellular location">
    <subcellularLocation>
        <location evidence="1">Cytoplasm</location>
        <location evidence="1">Cytoskeleton</location>
        <location evidence="1">Cilium axoneme</location>
    </subcellularLocation>
</comment>
<evidence type="ECO:0000259" key="2">
    <source>
        <dbReference type="Pfam" id="PF25372"/>
    </source>
</evidence>
<dbReference type="InterPro" id="IPR032675">
    <property type="entry name" value="LRR_dom_sf"/>
</dbReference>
<dbReference type="Pfam" id="PF25372">
    <property type="entry name" value="DUF7885"/>
    <property type="match status" value="1"/>
</dbReference>
<dbReference type="InterPro" id="IPR057207">
    <property type="entry name" value="FBXL15_LRR"/>
</dbReference>
<name>A0A8S1IRB2_9CHLO</name>
<comment type="caution">
    <text evidence="3">The sequence shown here is derived from an EMBL/GenBank/DDBJ whole genome shotgun (WGS) entry which is preliminary data.</text>
</comment>
<accession>A0A8S1IRB2</accession>
<dbReference type="GO" id="GO:0005930">
    <property type="term" value="C:axoneme"/>
    <property type="evidence" value="ECO:0007669"/>
    <property type="project" value="UniProtKB-SubCell"/>
</dbReference>